<feature type="transmembrane region" description="Helical" evidence="8">
    <location>
        <begin position="120"/>
        <end position="143"/>
    </location>
</feature>
<evidence type="ECO:0000256" key="4">
    <source>
        <dbReference type="ARBA" id="ARBA00022692"/>
    </source>
</evidence>
<keyword evidence="4 8" id="KW-0812">Transmembrane</keyword>
<evidence type="ECO:0000256" key="2">
    <source>
        <dbReference type="ARBA" id="ARBA00010593"/>
    </source>
</evidence>
<dbReference type="InterPro" id="IPR004842">
    <property type="entry name" value="SLC12A_fam"/>
</dbReference>
<feature type="transmembrane region" description="Helical" evidence="8">
    <location>
        <begin position="378"/>
        <end position="396"/>
    </location>
</feature>
<feature type="transmembrane region" description="Helical" evidence="8">
    <location>
        <begin position="190"/>
        <end position="211"/>
    </location>
</feature>
<feature type="compositionally biased region" description="Low complexity" evidence="7">
    <location>
        <begin position="931"/>
        <end position="941"/>
    </location>
</feature>
<dbReference type="Pfam" id="PF00324">
    <property type="entry name" value="AA_permease"/>
    <property type="match status" value="1"/>
</dbReference>
<dbReference type="EMBL" id="HBIR01045249">
    <property type="protein sequence ID" value="CAE0579034.1"/>
    <property type="molecule type" value="Transcribed_RNA"/>
</dbReference>
<feature type="transmembrane region" description="Helical" evidence="8">
    <location>
        <begin position="402"/>
        <end position="423"/>
    </location>
</feature>
<feature type="domain" description="Amino acid permease/ SLC12A" evidence="9">
    <location>
        <begin position="46"/>
        <end position="495"/>
    </location>
</feature>
<feature type="transmembrane region" description="Helical" evidence="8">
    <location>
        <begin position="163"/>
        <end position="183"/>
    </location>
</feature>
<proteinExistence type="inferred from homology"/>
<name>A0A7S3WUD6_EMIHU</name>
<dbReference type="InterPro" id="IPR004841">
    <property type="entry name" value="AA-permease/SLC12A_dom"/>
</dbReference>
<feature type="domain" description="SLC12A transporter C-terminal" evidence="10">
    <location>
        <begin position="727"/>
        <end position="790"/>
    </location>
</feature>
<evidence type="ECO:0000256" key="1">
    <source>
        <dbReference type="ARBA" id="ARBA00004141"/>
    </source>
</evidence>
<feature type="compositionally biased region" description="Low complexity" evidence="7">
    <location>
        <begin position="857"/>
        <end position="899"/>
    </location>
</feature>
<comment type="subcellular location">
    <subcellularLocation>
        <location evidence="1">Membrane</location>
        <topology evidence="1">Multi-pass membrane protein</topology>
    </subcellularLocation>
</comment>
<gene>
    <name evidence="11" type="ORF">EHUX00137_LOCUS35344</name>
</gene>
<dbReference type="Gene3D" id="1.20.1740.10">
    <property type="entry name" value="Amino acid/polyamine transporter I"/>
    <property type="match status" value="1"/>
</dbReference>
<organism evidence="11">
    <name type="scientific">Emiliania huxleyi</name>
    <name type="common">Coccolithophore</name>
    <name type="synonym">Pontosphaera huxleyi</name>
    <dbReference type="NCBI Taxonomy" id="2903"/>
    <lineage>
        <taxon>Eukaryota</taxon>
        <taxon>Haptista</taxon>
        <taxon>Haptophyta</taxon>
        <taxon>Prymnesiophyceae</taxon>
        <taxon>Isochrysidales</taxon>
        <taxon>Noelaerhabdaceae</taxon>
        <taxon>Emiliania</taxon>
    </lineage>
</organism>
<comment type="similarity">
    <text evidence="2">Belongs to the SLC12A transporter family.</text>
</comment>
<dbReference type="PANTHER" id="PTHR11827:SF72">
    <property type="entry name" value="GH08340P"/>
    <property type="match status" value="1"/>
</dbReference>
<dbReference type="FunFam" id="1.20.1740.10:FF:000013">
    <property type="entry name" value="Solute carrier family 12 member"/>
    <property type="match status" value="1"/>
</dbReference>
<dbReference type="InterPro" id="IPR018491">
    <property type="entry name" value="SLC12_C"/>
</dbReference>
<evidence type="ECO:0000256" key="5">
    <source>
        <dbReference type="ARBA" id="ARBA00022989"/>
    </source>
</evidence>
<feature type="region of interest" description="Disordered" evidence="7">
    <location>
        <begin position="1103"/>
        <end position="1148"/>
    </location>
</feature>
<evidence type="ECO:0000256" key="6">
    <source>
        <dbReference type="ARBA" id="ARBA00023136"/>
    </source>
</evidence>
<accession>A0A7S3WUD6</accession>
<feature type="domain" description="SLC12A transporter C-terminal" evidence="10">
    <location>
        <begin position="572"/>
        <end position="678"/>
    </location>
</feature>
<protein>
    <recommendedName>
        <fullName evidence="12">Amino acid permease/ SLC12A domain-containing protein</fullName>
    </recommendedName>
</protein>
<keyword evidence="3" id="KW-0813">Transport</keyword>
<evidence type="ECO:0000259" key="9">
    <source>
        <dbReference type="Pfam" id="PF00324"/>
    </source>
</evidence>
<evidence type="ECO:0000256" key="7">
    <source>
        <dbReference type="SAM" id="MobiDB-lite"/>
    </source>
</evidence>
<dbReference type="PANTHER" id="PTHR11827">
    <property type="entry name" value="SOLUTE CARRIER FAMILY 12, CATION COTRANSPORTERS"/>
    <property type="match status" value="1"/>
</dbReference>
<feature type="transmembrane region" description="Helical" evidence="8">
    <location>
        <begin position="46"/>
        <end position="64"/>
    </location>
</feature>
<evidence type="ECO:0000259" key="10">
    <source>
        <dbReference type="Pfam" id="PF03522"/>
    </source>
</evidence>
<evidence type="ECO:0008006" key="12">
    <source>
        <dbReference type="Google" id="ProtNLM"/>
    </source>
</evidence>
<reference evidence="11" key="1">
    <citation type="submission" date="2021-01" db="EMBL/GenBank/DDBJ databases">
        <authorList>
            <person name="Corre E."/>
            <person name="Pelletier E."/>
            <person name="Niang G."/>
            <person name="Scheremetjew M."/>
            <person name="Finn R."/>
            <person name="Kale V."/>
            <person name="Holt S."/>
            <person name="Cochrane G."/>
            <person name="Meng A."/>
            <person name="Brown T."/>
            <person name="Cohen L."/>
        </authorList>
    </citation>
    <scope>NUCLEOTIDE SEQUENCE</scope>
    <source>
        <strain evidence="11">379</strain>
    </source>
</reference>
<keyword evidence="6 8" id="KW-0472">Membrane</keyword>
<feature type="region of interest" description="Disordered" evidence="7">
    <location>
        <begin position="531"/>
        <end position="558"/>
    </location>
</feature>
<evidence type="ECO:0000256" key="8">
    <source>
        <dbReference type="SAM" id="Phobius"/>
    </source>
</evidence>
<feature type="compositionally biased region" description="Pro residues" evidence="7">
    <location>
        <begin position="915"/>
        <end position="930"/>
    </location>
</feature>
<dbReference type="AlphaFoldDB" id="A0A7S3WUD6"/>
<feature type="region of interest" description="Disordered" evidence="7">
    <location>
        <begin position="814"/>
        <end position="959"/>
    </location>
</feature>
<dbReference type="GO" id="GO:0015377">
    <property type="term" value="F:chloride:monoatomic cation symporter activity"/>
    <property type="evidence" value="ECO:0007669"/>
    <property type="project" value="InterPro"/>
</dbReference>
<feature type="transmembrane region" description="Helical" evidence="8">
    <location>
        <begin position="435"/>
        <end position="455"/>
    </location>
</feature>
<sequence length="1191" mass="127608">MVATPRRAAVSEGPTLHKQITMMSQRGGSHPAPVQQRGKLGTYKGVLVPTCENMWGVIIFLRFYKIVGYSGLGYALLIASLSFMVALLTALSLSAIATCGTSQGLAGVYPMLARALGKEMATAVGLVYFLGIVFLAVLEVLGACEELEMVQHSLFEFTTHINAVRAWASAFMLALALLVAGGIRLISQLGLVFFAVVLLTMLSFYLSLFGAPNLEPIDAPANATGPAPSGLSTANLRANWGPSFAPGYEFTDCLAIFFPCFTGILSGANRASSLRDPASAIPRGTLGAITLSFCVYVSFLILWAAVGEREYLTMEHGQLDELIYPSVKAAQIGIVLSSLGQALQCVVVAPRLLASIAADGMLRPMRSLARLTGGEPKLALAATYLVGAMCVLIGSLNAVAPLLSMCFLTCYSMMNLNCCLLGLLKDPHWRPRFRYFHWAVGLVGFVLCTSIMFVIDWRYALGAWLLTLLVLALVVRTNAQTDWGSALVGLRFQLAMRSLTGIDIKAHLDENWRPQLLLLYHLREEESHGSRRGSSAAAGWGEAEPPAEPSSSSLGDLVRGDVGHTHERMFSVAAQLRHGSGLVIAAAVVPGASADSLRAVALAEAERARMDSLMGRMGVRGFCKTILARTLLEGKLGAIQWAGLGPLVPNTLLMGWPWWWRDEPEKYVPELVSTINAATIHEKTLLLCHRLSSFPGPDEELSGFLDVWCIIPLLGPFLDLSWNLPVGFIDVWWIIRDGGLMLLMAHLMRKHRVWRGCDLRLHLVMEAGVDPRAVRSNLHELLRRINIEAEVEEVLLVARGSILPYMRTSAQRSFEEEKRAAAEQANPHLHSRDEDVRQLSSASPAPDARLAPVSRRSSTAGHSAASPHSAASASLAPPHSGRRTSSSRAASRAPSQTASCAPSQTASCVASRATTPPPVEARSSPPPSPPAACEAESSSENSSEDGEGTPLSVLGGLRLPPDRRGVELEAISVLARAPAAVMVEPGPAEPGPAAQKSSWSLAASRPARWIRESRSLPSLPTAAAPPPPVDSPKRRLADFAARHGLGDEAVAELADLFSSSQHGRTDSSVAYDWDEIHALIVERSVGSSLVILNLPDAPDNLAPDRSGGFGLSPPGSPLRRSAGRPADVSPPPGADASGGLWSVAEQPGEKGERQRLAAHIEYVEYIEGLAQNLPRVLFVHGAGREVIRFAE</sequence>
<feature type="transmembrane region" description="Helical" evidence="8">
    <location>
        <begin position="76"/>
        <end position="99"/>
    </location>
</feature>
<dbReference type="GO" id="GO:0016020">
    <property type="term" value="C:membrane"/>
    <property type="evidence" value="ECO:0007669"/>
    <property type="project" value="UniProtKB-SubCell"/>
</dbReference>
<feature type="region of interest" description="Disordered" evidence="7">
    <location>
        <begin position="1013"/>
        <end position="1032"/>
    </location>
</feature>
<evidence type="ECO:0000256" key="3">
    <source>
        <dbReference type="ARBA" id="ARBA00022448"/>
    </source>
</evidence>
<evidence type="ECO:0000313" key="11">
    <source>
        <dbReference type="EMBL" id="CAE0579034.1"/>
    </source>
</evidence>
<dbReference type="Pfam" id="PF03522">
    <property type="entry name" value="SLC12"/>
    <property type="match status" value="2"/>
</dbReference>
<keyword evidence="5 8" id="KW-1133">Transmembrane helix</keyword>
<feature type="transmembrane region" description="Helical" evidence="8">
    <location>
        <begin position="286"/>
        <end position="306"/>
    </location>
</feature>
<feature type="compositionally biased region" description="Low complexity" evidence="7">
    <location>
        <begin position="532"/>
        <end position="553"/>
    </location>
</feature>
<feature type="compositionally biased region" description="Polar residues" evidence="7">
    <location>
        <begin position="900"/>
        <end position="914"/>
    </location>
</feature>